<organism evidence="6 7">
    <name type="scientific">Fusibacter ferrireducens</name>
    <dbReference type="NCBI Taxonomy" id="2785058"/>
    <lineage>
        <taxon>Bacteria</taxon>
        <taxon>Bacillati</taxon>
        <taxon>Bacillota</taxon>
        <taxon>Clostridia</taxon>
        <taxon>Eubacteriales</taxon>
        <taxon>Eubacteriales Family XII. Incertae Sedis</taxon>
        <taxon>Fusibacter</taxon>
    </lineage>
</organism>
<comment type="caution">
    <text evidence="6">The sequence shown here is derived from an EMBL/GenBank/DDBJ whole genome shotgun (WGS) entry which is preliminary data.</text>
</comment>
<keyword evidence="3" id="KW-0285">Flavoprotein</keyword>
<dbReference type="SUPFAM" id="SSF51412">
    <property type="entry name" value="Inosine monophosphate dehydrogenase (IMPDH)"/>
    <property type="match status" value="1"/>
</dbReference>
<dbReference type="InterPro" id="IPR017569">
    <property type="entry name" value="Enoyl_ACP_red-II_put"/>
</dbReference>
<keyword evidence="4" id="KW-0288">FMN</keyword>
<proteinExistence type="predicted"/>
<dbReference type="NCBIfam" id="TIGR03151">
    <property type="entry name" value="enACPred_II"/>
    <property type="match status" value="1"/>
</dbReference>
<dbReference type="Pfam" id="PF03060">
    <property type="entry name" value="NMO"/>
    <property type="match status" value="1"/>
</dbReference>
<evidence type="ECO:0000313" key="7">
    <source>
        <dbReference type="Proteomes" id="UP000614200"/>
    </source>
</evidence>
<gene>
    <name evidence="6" type="primary">fabK</name>
    <name evidence="6" type="ORF">ISU02_08155</name>
</gene>
<protein>
    <recommendedName>
        <fullName evidence="2">Probable nitronate monooxygenase</fullName>
    </recommendedName>
</protein>
<keyword evidence="5" id="KW-0560">Oxidoreductase</keyword>
<keyword evidence="7" id="KW-1185">Reference proteome</keyword>
<dbReference type="PANTHER" id="PTHR32332">
    <property type="entry name" value="2-NITROPROPANE DIOXYGENASE"/>
    <property type="match status" value="1"/>
</dbReference>
<evidence type="ECO:0000256" key="3">
    <source>
        <dbReference type="ARBA" id="ARBA00022630"/>
    </source>
</evidence>
<accession>A0ABR9ZRK8</accession>
<comment type="function">
    <text evidence="1">Nitronate monooxygenase that uses molecular oxygen to catalyze the oxidative denitrification of alkyl nitronates. Acts on propionate 3-nitronate (P3N), the presumed physiological substrate. Probably functions in the detoxification of P3N, a metabolic poison produced by plants and fungi as a defense mechanism.</text>
</comment>
<dbReference type="PANTHER" id="PTHR32332:SF20">
    <property type="entry name" value="2-NITROPROPANE DIOXYGENASE-LIKE PROTEIN"/>
    <property type="match status" value="1"/>
</dbReference>
<dbReference type="InterPro" id="IPR013785">
    <property type="entry name" value="Aldolase_TIM"/>
</dbReference>
<dbReference type="InterPro" id="IPR004136">
    <property type="entry name" value="NMO"/>
</dbReference>
<evidence type="ECO:0000256" key="1">
    <source>
        <dbReference type="ARBA" id="ARBA00003535"/>
    </source>
</evidence>
<evidence type="ECO:0000256" key="4">
    <source>
        <dbReference type="ARBA" id="ARBA00022643"/>
    </source>
</evidence>
<evidence type="ECO:0000256" key="2">
    <source>
        <dbReference type="ARBA" id="ARBA00013457"/>
    </source>
</evidence>
<sequence>MFRTNICDLLNIEYPIIQGGMAWISDADLAAAVSNAGGLGVIAGGNAEKHIVEKQLNKIQTLTQKPYALNIMLLSPFVDDIIDLAIEKQVPIVITGAGSPGKYIERLKAANIKIIPVVASVSLARRMESLGVDALIAEGMEAGGHIGELTTMSLIPQVIDSVSIPVVAAGGIADGRGAAAAFMLGANGIQVGTRFLVAHECNVHSAYKDMVISAKDTSSVISGRSTGHPVRILKNKLYRQCAELEKNNAPVEEIDALGVGALRKAAVDGDIQFGSVMAGQVAGLIKKEESSEEIIKQIFSECETVILKNFKMVADK</sequence>
<dbReference type="Proteomes" id="UP000614200">
    <property type="component" value="Unassembled WGS sequence"/>
</dbReference>
<dbReference type="CDD" id="cd04730">
    <property type="entry name" value="NPD_like"/>
    <property type="match status" value="1"/>
</dbReference>
<evidence type="ECO:0000256" key="5">
    <source>
        <dbReference type="ARBA" id="ARBA00023002"/>
    </source>
</evidence>
<reference evidence="6 7" key="1">
    <citation type="submission" date="2020-11" db="EMBL/GenBank/DDBJ databases">
        <title>Fusibacter basophilias sp. nov.</title>
        <authorList>
            <person name="Qiu D."/>
        </authorList>
    </citation>
    <scope>NUCLEOTIDE SEQUENCE [LARGE SCALE GENOMIC DNA]</scope>
    <source>
        <strain evidence="6 7">Q10-2</strain>
    </source>
</reference>
<dbReference type="EMBL" id="JADKNH010000004">
    <property type="protein sequence ID" value="MBF4693089.1"/>
    <property type="molecule type" value="Genomic_DNA"/>
</dbReference>
<dbReference type="Gene3D" id="3.20.20.70">
    <property type="entry name" value="Aldolase class I"/>
    <property type="match status" value="1"/>
</dbReference>
<dbReference type="RefSeq" id="WP_194701319.1">
    <property type="nucleotide sequence ID" value="NZ_JADKNH010000004.1"/>
</dbReference>
<name>A0ABR9ZRK8_9FIRM</name>
<evidence type="ECO:0000313" key="6">
    <source>
        <dbReference type="EMBL" id="MBF4693089.1"/>
    </source>
</evidence>